<reference evidence="2" key="1">
    <citation type="journal article" date="2020" name="mSystems">
        <title>Genome- and Community-Level Interaction Insights into Carbon Utilization and Element Cycling Functions of Hydrothermarchaeota in Hydrothermal Sediment.</title>
        <authorList>
            <person name="Zhou Z."/>
            <person name="Liu Y."/>
            <person name="Xu W."/>
            <person name="Pan J."/>
            <person name="Luo Z.H."/>
            <person name="Li M."/>
        </authorList>
    </citation>
    <scope>NUCLEOTIDE SEQUENCE [LARGE SCALE GENOMIC DNA]</scope>
    <source>
        <strain evidence="2">SpSt-794</strain>
    </source>
</reference>
<keyword evidence="1" id="KW-0472">Membrane</keyword>
<keyword evidence="1" id="KW-1133">Transmembrane helix</keyword>
<organism evidence="2">
    <name type="scientific">Caldisericum exile</name>
    <dbReference type="NCBI Taxonomy" id="693075"/>
    <lineage>
        <taxon>Bacteria</taxon>
        <taxon>Pseudomonadati</taxon>
        <taxon>Caldisericota/Cryosericota group</taxon>
        <taxon>Caldisericota</taxon>
        <taxon>Caldisericia</taxon>
        <taxon>Caldisericales</taxon>
        <taxon>Caldisericaceae</taxon>
        <taxon>Caldisericum</taxon>
    </lineage>
</organism>
<feature type="transmembrane region" description="Helical" evidence="1">
    <location>
        <begin position="12"/>
        <end position="36"/>
    </location>
</feature>
<evidence type="ECO:0000256" key="1">
    <source>
        <dbReference type="SAM" id="Phobius"/>
    </source>
</evidence>
<gene>
    <name evidence="2" type="ORF">ENV82_02845</name>
</gene>
<accession>A0A7C4TVM8</accession>
<comment type="caution">
    <text evidence="2">The sequence shown here is derived from an EMBL/GenBank/DDBJ whole genome shotgun (WGS) entry which is preliminary data.</text>
</comment>
<dbReference type="AlphaFoldDB" id="A0A7C4TVM8"/>
<sequence>MKEGTLNKSISINISTKVVVAVILFVLTATAFYFYIVRPKIEDIKMLNDKISKAEEHLNLLLYAQERLSSIKKEIDTYNERITVLKSMLPPQPDEFLFAEEFVALAKKGSGTLTGLNFEKRTGQTQSPAQMTFTLSYEAPKYEDIVLFNQLVKDNYPQIITILQFSISKAVGQNGVSKYMLNMKGAINLSQRK</sequence>
<name>A0A7C4TVM8_9BACT</name>
<evidence type="ECO:0008006" key="3">
    <source>
        <dbReference type="Google" id="ProtNLM"/>
    </source>
</evidence>
<protein>
    <recommendedName>
        <fullName evidence="3">Type 4a pilus biogenesis protein PilO</fullName>
    </recommendedName>
</protein>
<evidence type="ECO:0000313" key="2">
    <source>
        <dbReference type="EMBL" id="HGW60352.1"/>
    </source>
</evidence>
<keyword evidence="1" id="KW-0812">Transmembrane</keyword>
<proteinExistence type="predicted"/>
<dbReference type="EMBL" id="DTHV01000091">
    <property type="protein sequence ID" value="HGW60352.1"/>
    <property type="molecule type" value="Genomic_DNA"/>
</dbReference>